<dbReference type="PANTHER" id="PTHR10569:SF2">
    <property type="entry name" value="GLYCOGEN DEBRANCHING ENZYME"/>
    <property type="match status" value="1"/>
</dbReference>
<dbReference type="InterPro" id="IPR008928">
    <property type="entry name" value="6-hairpin_glycosidase_sf"/>
</dbReference>
<organism evidence="4 5">
    <name type="scientific">Nostoc punctiforme FACHB-252</name>
    <dbReference type="NCBI Taxonomy" id="1357509"/>
    <lineage>
        <taxon>Bacteria</taxon>
        <taxon>Bacillati</taxon>
        <taxon>Cyanobacteriota</taxon>
        <taxon>Cyanophyceae</taxon>
        <taxon>Nostocales</taxon>
        <taxon>Nostocaceae</taxon>
        <taxon>Nostoc</taxon>
    </lineage>
</organism>
<evidence type="ECO:0000313" key="4">
    <source>
        <dbReference type="EMBL" id="MBD2615079.1"/>
    </source>
</evidence>
<reference evidence="4 5" key="1">
    <citation type="journal article" date="2020" name="ISME J.">
        <title>Comparative genomics reveals insights into cyanobacterial evolution and habitat adaptation.</title>
        <authorList>
            <person name="Chen M.Y."/>
            <person name="Teng W.K."/>
            <person name="Zhao L."/>
            <person name="Hu C.X."/>
            <person name="Zhou Y.K."/>
            <person name="Han B.P."/>
            <person name="Song L.R."/>
            <person name="Shu W.S."/>
        </authorList>
    </citation>
    <scope>NUCLEOTIDE SEQUENCE [LARGE SCALE GENOMIC DNA]</scope>
    <source>
        <strain evidence="4 5">FACHB-252</strain>
    </source>
</reference>
<evidence type="ECO:0000256" key="1">
    <source>
        <dbReference type="SAM" id="MobiDB-lite"/>
    </source>
</evidence>
<dbReference type="RefSeq" id="WP_190951871.1">
    <property type="nucleotide sequence ID" value="NZ_JACJTC010000023.1"/>
</dbReference>
<dbReference type="InterPro" id="IPR012341">
    <property type="entry name" value="6hp_glycosidase-like_sf"/>
</dbReference>
<comment type="caution">
    <text evidence="4">The sequence shown here is derived from an EMBL/GenBank/DDBJ whole genome shotgun (WGS) entry which is preliminary data.</text>
</comment>
<evidence type="ECO:0000259" key="3">
    <source>
        <dbReference type="Pfam" id="PF12439"/>
    </source>
</evidence>
<dbReference type="PANTHER" id="PTHR10569">
    <property type="entry name" value="GLYCOGEN DEBRANCHING ENZYME"/>
    <property type="match status" value="1"/>
</dbReference>
<dbReference type="Pfam" id="PF12439">
    <property type="entry name" value="GDE_N"/>
    <property type="match status" value="1"/>
</dbReference>
<dbReference type="Gene3D" id="1.50.10.10">
    <property type="match status" value="1"/>
</dbReference>
<protein>
    <submittedName>
        <fullName evidence="4">Amylo-alpha-1,6-glucosidase</fullName>
    </submittedName>
</protein>
<feature type="compositionally biased region" description="Gly residues" evidence="1">
    <location>
        <begin position="309"/>
        <end position="324"/>
    </location>
</feature>
<feature type="compositionally biased region" description="Basic and acidic residues" evidence="1">
    <location>
        <begin position="325"/>
        <end position="337"/>
    </location>
</feature>
<dbReference type="Proteomes" id="UP000606396">
    <property type="component" value="Unassembled WGS sequence"/>
</dbReference>
<name>A0ABR8HGY0_NOSPU</name>
<dbReference type="InterPro" id="IPR032790">
    <property type="entry name" value="GDE_C"/>
</dbReference>
<accession>A0ABR8HGY0</accession>
<feature type="domain" description="Glycogen debranching enzyme bacterial and archaeal type N-terminal" evidence="3">
    <location>
        <begin position="7"/>
        <end position="271"/>
    </location>
</feature>
<dbReference type="EMBL" id="JACJTC010000023">
    <property type="protein sequence ID" value="MBD2615079.1"/>
    <property type="molecule type" value="Genomic_DNA"/>
</dbReference>
<sequence>MSDLDTREWLLTNGLGSFASGTVSDIRTRIYHGWLFAAKNPPYERTLLLSHLEASLEVSGSVIGLGANIWGNVQIERGGYELLRSFDINPVPKWIWGQDNWQLTRQLVMPYGLVGAEEWGSVGSVGSVGGKISSLSSHTSHPSHTSCLPNAPVEFCDRILIQYRYEGSEQAILRLRLLIAERDFHHQQTFDSELQFSQLLGQQQVCLQARKSQHFGIPWHLRWTKGNYQSDAVWYWNYRFSEETKRGLADKEDLHSPGYLTVTLQPGDAVTLEARLGFPNPLLGVLTSETFAEAVEAEQQRLSQIFGWSGTGGMEDGEMGGWGEGETRETRETREQGSRGAGEQGSRGDEFFLSAPCPMTPLAPLGETPRPQWLPNAQCPMPNAPIIQQLLKASERFIVYRASTASPTVIAGYHWFNDWARDTLIALPGLTLVPQRFELAKEILRSFGHYCRHGLIPNAFPDVDREPFYNSIDTPLWWIETLGLYLEATQDWQFLAEQFSVVQQIHKAFIGGTRYNIQADATDGLIGWDARGVALTWMDVVIGANPVTPRRGKPVEINALWYSALCWLSQWAERLSQLEFREPVRLSKQAKRYAQQAQLVKNSLQKFWNPQLGYLYDAIEPDDRRNFQIRPNAVLALSLHHCGFSEHQGCQILDLATTSLLTPYGLRSLDPGDPEYKGKYEGNQEQRDRAYHQGTVWPWLIGPYIRAWQRFYPQQALPFDWQPLIDHFLFAACIGSISEIFDGDSPHTPRGAIAQAWSVAEVIRHIQ</sequence>
<dbReference type="InterPro" id="IPR010401">
    <property type="entry name" value="AGL/Gdb1"/>
</dbReference>
<dbReference type="Pfam" id="PF06202">
    <property type="entry name" value="GDE_C"/>
    <property type="match status" value="1"/>
</dbReference>
<keyword evidence="5" id="KW-1185">Reference proteome</keyword>
<proteinExistence type="predicted"/>
<dbReference type="SUPFAM" id="SSF48208">
    <property type="entry name" value="Six-hairpin glycosidases"/>
    <property type="match status" value="1"/>
</dbReference>
<evidence type="ECO:0000259" key="2">
    <source>
        <dbReference type="Pfam" id="PF06202"/>
    </source>
</evidence>
<feature type="domain" description="Glycogen debranching enzyme C-terminal" evidence="2">
    <location>
        <begin position="393"/>
        <end position="764"/>
    </location>
</feature>
<gene>
    <name evidence="4" type="ORF">H6G94_28160</name>
</gene>
<feature type="region of interest" description="Disordered" evidence="1">
    <location>
        <begin position="307"/>
        <end position="350"/>
    </location>
</feature>
<dbReference type="InterPro" id="IPR024742">
    <property type="entry name" value="Glycogen_debranch_N"/>
</dbReference>
<evidence type="ECO:0000313" key="5">
    <source>
        <dbReference type="Proteomes" id="UP000606396"/>
    </source>
</evidence>